<name>A0AAE2CQL0_9LAMI</name>
<organism evidence="2 3">
    <name type="scientific">Sesamum alatum</name>
    <dbReference type="NCBI Taxonomy" id="300844"/>
    <lineage>
        <taxon>Eukaryota</taxon>
        <taxon>Viridiplantae</taxon>
        <taxon>Streptophyta</taxon>
        <taxon>Embryophyta</taxon>
        <taxon>Tracheophyta</taxon>
        <taxon>Spermatophyta</taxon>
        <taxon>Magnoliopsida</taxon>
        <taxon>eudicotyledons</taxon>
        <taxon>Gunneridae</taxon>
        <taxon>Pentapetalae</taxon>
        <taxon>asterids</taxon>
        <taxon>lamiids</taxon>
        <taxon>Lamiales</taxon>
        <taxon>Pedaliaceae</taxon>
        <taxon>Sesamum</taxon>
    </lineage>
</organism>
<accession>A0AAE2CQL0</accession>
<protein>
    <submittedName>
        <fullName evidence="2">Uncharacterized protein</fullName>
    </submittedName>
</protein>
<sequence length="136" mass="15195">MIMRPSTRLPSLACVGVTSIAIIAQNMNNLCGKFLIRVALTAAIVVLACSLMTGFFPPLQPSNPKITLFHNLSRSFIFRVFQEIKNAMTKMATKRTILKKAFINGKLNYSVGSNPQSNFFHRVIQQINFNTHTGYT</sequence>
<comment type="caution">
    <text evidence="2">The sequence shown here is derived from an EMBL/GenBank/DDBJ whole genome shotgun (WGS) entry which is preliminary data.</text>
</comment>
<dbReference type="EMBL" id="JACGWO010000003">
    <property type="protein sequence ID" value="KAK4430895.1"/>
    <property type="molecule type" value="Genomic_DNA"/>
</dbReference>
<keyword evidence="1" id="KW-0472">Membrane</keyword>
<keyword evidence="1" id="KW-0812">Transmembrane</keyword>
<reference evidence="2" key="2">
    <citation type="journal article" date="2024" name="Plant">
        <title>Genomic evolution and insights into agronomic trait innovations of Sesamum species.</title>
        <authorList>
            <person name="Miao H."/>
            <person name="Wang L."/>
            <person name="Qu L."/>
            <person name="Liu H."/>
            <person name="Sun Y."/>
            <person name="Le M."/>
            <person name="Wang Q."/>
            <person name="Wei S."/>
            <person name="Zheng Y."/>
            <person name="Lin W."/>
            <person name="Duan Y."/>
            <person name="Cao H."/>
            <person name="Xiong S."/>
            <person name="Wang X."/>
            <person name="Wei L."/>
            <person name="Li C."/>
            <person name="Ma Q."/>
            <person name="Ju M."/>
            <person name="Zhao R."/>
            <person name="Li G."/>
            <person name="Mu C."/>
            <person name="Tian Q."/>
            <person name="Mei H."/>
            <person name="Zhang T."/>
            <person name="Gao T."/>
            <person name="Zhang H."/>
        </authorList>
    </citation>
    <scope>NUCLEOTIDE SEQUENCE</scope>
    <source>
        <strain evidence="2">3651</strain>
    </source>
</reference>
<proteinExistence type="predicted"/>
<dbReference type="AlphaFoldDB" id="A0AAE2CQL0"/>
<evidence type="ECO:0000256" key="1">
    <source>
        <dbReference type="SAM" id="Phobius"/>
    </source>
</evidence>
<keyword evidence="1" id="KW-1133">Transmembrane helix</keyword>
<keyword evidence="3" id="KW-1185">Reference proteome</keyword>
<evidence type="ECO:0000313" key="3">
    <source>
        <dbReference type="Proteomes" id="UP001293254"/>
    </source>
</evidence>
<gene>
    <name evidence="2" type="ORF">Salat_0851400</name>
</gene>
<dbReference type="Proteomes" id="UP001293254">
    <property type="component" value="Unassembled WGS sequence"/>
</dbReference>
<reference evidence="2" key="1">
    <citation type="submission" date="2020-06" db="EMBL/GenBank/DDBJ databases">
        <authorList>
            <person name="Li T."/>
            <person name="Hu X."/>
            <person name="Zhang T."/>
            <person name="Song X."/>
            <person name="Zhang H."/>
            <person name="Dai N."/>
            <person name="Sheng W."/>
            <person name="Hou X."/>
            <person name="Wei L."/>
        </authorList>
    </citation>
    <scope>NUCLEOTIDE SEQUENCE</scope>
    <source>
        <strain evidence="2">3651</strain>
        <tissue evidence="2">Leaf</tissue>
    </source>
</reference>
<evidence type="ECO:0000313" key="2">
    <source>
        <dbReference type="EMBL" id="KAK4430895.1"/>
    </source>
</evidence>
<feature type="transmembrane region" description="Helical" evidence="1">
    <location>
        <begin position="34"/>
        <end position="56"/>
    </location>
</feature>